<dbReference type="Proteomes" id="UP000564425">
    <property type="component" value="Unassembled WGS sequence"/>
</dbReference>
<gene>
    <name evidence="1" type="ORF">HNP86_001831</name>
</gene>
<proteinExistence type="predicted"/>
<accession>A0A7J9NVG4</accession>
<evidence type="ECO:0000313" key="1">
    <source>
        <dbReference type="EMBL" id="MBA2851672.1"/>
    </source>
</evidence>
<protein>
    <submittedName>
        <fullName evidence="1">Uncharacterized protein</fullName>
    </submittedName>
</protein>
<reference evidence="1 2" key="1">
    <citation type="submission" date="2020-07" db="EMBL/GenBank/DDBJ databases">
        <title>Genomic Encyclopedia of Type Strains, Phase IV (KMG-V): Genome sequencing to study the core and pangenomes of soil and plant-associated prokaryotes.</title>
        <authorList>
            <person name="Whitman W."/>
        </authorList>
    </citation>
    <scope>NUCLEOTIDE SEQUENCE [LARGE SCALE GENOMIC DNA]</scope>
    <source>
        <strain evidence="1 2">A1</strain>
    </source>
</reference>
<evidence type="ECO:0000313" key="2">
    <source>
        <dbReference type="Proteomes" id="UP000564425"/>
    </source>
</evidence>
<name>A0A7J9NVG4_METMI</name>
<dbReference type="EMBL" id="JACDUH010000003">
    <property type="protein sequence ID" value="MBA2851672.1"/>
    <property type="molecule type" value="Genomic_DNA"/>
</dbReference>
<organism evidence="1 2">
    <name type="scientific">Methanococcus maripaludis</name>
    <name type="common">Methanococcus deltae</name>
    <dbReference type="NCBI Taxonomy" id="39152"/>
    <lineage>
        <taxon>Archaea</taxon>
        <taxon>Methanobacteriati</taxon>
        <taxon>Methanobacteriota</taxon>
        <taxon>Methanomada group</taxon>
        <taxon>Methanococci</taxon>
        <taxon>Methanococcales</taxon>
        <taxon>Methanococcaceae</taxon>
        <taxon>Methanococcus</taxon>
    </lineage>
</organism>
<dbReference type="AlphaFoldDB" id="A0A7J9NVG4"/>
<sequence>MIAATSNNVTSGVSYNRECYDKLERLQNMYSDIYTAAEHIGESFCRIRSGRRSVNLGYINRLKLDNFSADVRRSGSSIYSGYRFYSGEYHHDYVFHLPTLIDKIDKAEVYSKNKLEFVNTVYEYMKPVCDKLEGYTENNEFLGYTVYGDYDRVVGHTSLNMYIYNPVDAKCTRTGTNNLVKYDSYPDFAIMSDTKLDELCVYLNSKLTMYNDVYTDILDLERKVNGYIKLIGIDSL</sequence>
<comment type="caution">
    <text evidence="1">The sequence shown here is derived from an EMBL/GenBank/DDBJ whole genome shotgun (WGS) entry which is preliminary data.</text>
</comment>
<dbReference type="RefSeq" id="WP_181501498.1">
    <property type="nucleotide sequence ID" value="NZ_JACDUH010000003.1"/>
</dbReference>